<evidence type="ECO:0000256" key="4">
    <source>
        <dbReference type="ARBA" id="ARBA00022605"/>
    </source>
</evidence>
<dbReference type="PANTHER" id="PTHR45754:SF3">
    <property type="entry name" value="METHYLENETETRAHYDROFOLATE REDUCTASE (NADPH)"/>
    <property type="match status" value="1"/>
</dbReference>
<evidence type="ECO:0000256" key="7">
    <source>
        <dbReference type="ARBA" id="ARBA00023002"/>
    </source>
</evidence>
<evidence type="ECO:0000256" key="10">
    <source>
        <dbReference type="ARBA" id="ARBA00034478"/>
    </source>
</evidence>
<comment type="cofactor">
    <cofactor evidence="1 12">
        <name>FAD</name>
        <dbReference type="ChEBI" id="CHEBI:57692"/>
    </cofactor>
</comment>
<evidence type="ECO:0000256" key="3">
    <source>
        <dbReference type="ARBA" id="ARBA00006743"/>
    </source>
</evidence>
<dbReference type="InterPro" id="IPR029041">
    <property type="entry name" value="FAD-linked_oxidoreductase-like"/>
</dbReference>
<reference evidence="13" key="1">
    <citation type="journal article" date="2014" name="Int. J. Syst. Evol. Microbiol.">
        <title>Complete genome sequence of Corynebacterium casei LMG S-19264T (=DSM 44701T), isolated from a smear-ripened cheese.</title>
        <authorList>
            <consortium name="US DOE Joint Genome Institute (JGI-PGF)"/>
            <person name="Walter F."/>
            <person name="Albersmeier A."/>
            <person name="Kalinowski J."/>
            <person name="Ruckert C."/>
        </authorList>
    </citation>
    <scope>NUCLEOTIDE SEQUENCE</scope>
    <source>
        <strain evidence="13">CGMCC 1.16067</strain>
    </source>
</reference>
<comment type="caution">
    <text evidence="13">The sequence shown here is derived from an EMBL/GenBank/DDBJ whole genome shotgun (WGS) entry which is preliminary data.</text>
</comment>
<dbReference type="EMBL" id="BMKQ01000001">
    <property type="protein sequence ID" value="GGF38060.1"/>
    <property type="molecule type" value="Genomic_DNA"/>
</dbReference>
<keyword evidence="5 12" id="KW-0285">Flavoprotein</keyword>
<proteinExistence type="inferred from homology"/>
<keyword evidence="14" id="KW-1185">Reference proteome</keyword>
<dbReference type="GO" id="GO:0071949">
    <property type="term" value="F:FAD binding"/>
    <property type="evidence" value="ECO:0007669"/>
    <property type="project" value="TreeGrafter"/>
</dbReference>
<evidence type="ECO:0000256" key="11">
    <source>
        <dbReference type="ARBA" id="ARBA00048628"/>
    </source>
</evidence>
<comment type="pathway">
    <text evidence="10">Amino-acid biosynthesis; L-methionine biosynthesis via de novo pathway.</text>
</comment>
<evidence type="ECO:0000256" key="8">
    <source>
        <dbReference type="ARBA" id="ARBA00023027"/>
    </source>
</evidence>
<dbReference type="GO" id="GO:0005829">
    <property type="term" value="C:cytosol"/>
    <property type="evidence" value="ECO:0007669"/>
    <property type="project" value="InterPro"/>
</dbReference>
<dbReference type="PANTHER" id="PTHR45754">
    <property type="entry name" value="METHYLENETETRAHYDROFOLATE REDUCTASE"/>
    <property type="match status" value="1"/>
</dbReference>
<dbReference type="GO" id="GO:0106312">
    <property type="term" value="F:methylenetetrahydrofolate reductase (NADH) activity"/>
    <property type="evidence" value="ECO:0007669"/>
    <property type="project" value="UniProtKB-EC"/>
</dbReference>
<keyword evidence="4" id="KW-0028">Amino-acid biosynthesis</keyword>
<dbReference type="Pfam" id="PF02219">
    <property type="entry name" value="MTHFR"/>
    <property type="match status" value="1"/>
</dbReference>
<name>A0A917F0D9_9ACTN</name>
<dbReference type="Gene3D" id="3.20.20.220">
    <property type="match status" value="1"/>
</dbReference>
<dbReference type="RefSeq" id="WP_188778704.1">
    <property type="nucleotide sequence ID" value="NZ_BMKQ01000001.1"/>
</dbReference>
<evidence type="ECO:0000256" key="1">
    <source>
        <dbReference type="ARBA" id="ARBA00001974"/>
    </source>
</evidence>
<keyword evidence="6 12" id="KW-0274">FAD</keyword>
<evidence type="ECO:0000256" key="12">
    <source>
        <dbReference type="RuleBase" id="RU003862"/>
    </source>
</evidence>
<dbReference type="InterPro" id="IPR004620">
    <property type="entry name" value="MTHF_reductase_bac"/>
</dbReference>
<comment type="pathway">
    <text evidence="2 12">One-carbon metabolism; tetrahydrofolate interconversion.</text>
</comment>
<dbReference type="AlphaFoldDB" id="A0A917F0D9"/>
<dbReference type="NCBIfam" id="TIGR00676">
    <property type="entry name" value="fadh2"/>
    <property type="match status" value="1"/>
</dbReference>
<keyword evidence="9" id="KW-0486">Methionine biosynthesis</keyword>
<evidence type="ECO:0000313" key="13">
    <source>
        <dbReference type="EMBL" id="GGF38060.1"/>
    </source>
</evidence>
<dbReference type="EC" id="1.5.1.54" evidence="12"/>
<protein>
    <recommendedName>
        <fullName evidence="12">Methylenetetrahydrofolate reductase</fullName>
        <ecNumber evidence="12">1.5.1.54</ecNumber>
    </recommendedName>
</protein>
<dbReference type="InterPro" id="IPR003171">
    <property type="entry name" value="Mehydrof_redctse-like"/>
</dbReference>
<keyword evidence="8" id="KW-0520">NAD</keyword>
<evidence type="ECO:0000256" key="2">
    <source>
        <dbReference type="ARBA" id="ARBA00004777"/>
    </source>
</evidence>
<evidence type="ECO:0000256" key="5">
    <source>
        <dbReference type="ARBA" id="ARBA00022630"/>
    </source>
</evidence>
<evidence type="ECO:0000256" key="9">
    <source>
        <dbReference type="ARBA" id="ARBA00023167"/>
    </source>
</evidence>
<evidence type="ECO:0000256" key="6">
    <source>
        <dbReference type="ARBA" id="ARBA00022827"/>
    </source>
</evidence>
<dbReference type="SUPFAM" id="SSF51730">
    <property type="entry name" value="FAD-linked oxidoreductase"/>
    <property type="match status" value="1"/>
</dbReference>
<sequence>MPEPATHIPDLLRDRGRSFSFEFFPPKDAEGEEVLWRSISELEPLRPTFVSVTYGAGGTTRDRTLAITGRIARETSMLPMAHLTCVGHTREELVRTVADLRAAGVHNVLALRGDPPGGPGTAWQPTDGGLDYASDLVGLIAAEHDRAVAIGVAAFPEGHRDAPSLEEDTRRLLAKVEAGAQFAVTEMVLRASDYLGLLERARAAGVPDDFAIIPGIMPILNLRSMTRMTELSGREIPEEVRARLEPLADDPAAVRAEGIRIATELCEELLDRGAPGLHFYTLNRSKATREIYAALSLPV</sequence>
<evidence type="ECO:0000313" key="14">
    <source>
        <dbReference type="Proteomes" id="UP000649179"/>
    </source>
</evidence>
<dbReference type="GO" id="GO:0009086">
    <property type="term" value="P:methionine biosynthetic process"/>
    <property type="evidence" value="ECO:0007669"/>
    <property type="project" value="UniProtKB-KW"/>
</dbReference>
<dbReference type="CDD" id="cd00537">
    <property type="entry name" value="MTHFR"/>
    <property type="match status" value="1"/>
</dbReference>
<reference evidence="13" key="2">
    <citation type="submission" date="2020-09" db="EMBL/GenBank/DDBJ databases">
        <authorList>
            <person name="Sun Q."/>
            <person name="Zhou Y."/>
        </authorList>
    </citation>
    <scope>NUCLEOTIDE SEQUENCE</scope>
    <source>
        <strain evidence="13">CGMCC 1.16067</strain>
    </source>
</reference>
<dbReference type="GO" id="GO:0035999">
    <property type="term" value="P:tetrahydrofolate interconversion"/>
    <property type="evidence" value="ECO:0007669"/>
    <property type="project" value="TreeGrafter"/>
</dbReference>
<comment type="similarity">
    <text evidence="3 12">Belongs to the methylenetetrahydrofolate reductase family.</text>
</comment>
<organism evidence="13 14">
    <name type="scientific">Marmoricola endophyticus</name>
    <dbReference type="NCBI Taxonomy" id="2040280"/>
    <lineage>
        <taxon>Bacteria</taxon>
        <taxon>Bacillati</taxon>
        <taxon>Actinomycetota</taxon>
        <taxon>Actinomycetes</taxon>
        <taxon>Propionibacteriales</taxon>
        <taxon>Nocardioidaceae</taxon>
        <taxon>Marmoricola</taxon>
    </lineage>
</organism>
<gene>
    <name evidence="13" type="primary">metF</name>
    <name evidence="13" type="ORF">GCM10011519_09540</name>
</gene>
<accession>A0A917F0D9</accession>
<comment type="catalytic activity">
    <reaction evidence="11">
        <text>(6S)-5-methyl-5,6,7,8-tetrahydrofolate + NAD(+) = (6R)-5,10-methylene-5,6,7,8-tetrahydrofolate + NADH + H(+)</text>
        <dbReference type="Rhea" id="RHEA:19821"/>
        <dbReference type="ChEBI" id="CHEBI:15378"/>
        <dbReference type="ChEBI" id="CHEBI:15636"/>
        <dbReference type="ChEBI" id="CHEBI:18608"/>
        <dbReference type="ChEBI" id="CHEBI:57540"/>
        <dbReference type="ChEBI" id="CHEBI:57945"/>
        <dbReference type="EC" id="1.5.1.54"/>
    </reaction>
    <physiologicalReaction direction="right-to-left" evidence="11">
        <dbReference type="Rhea" id="RHEA:19823"/>
    </physiologicalReaction>
</comment>
<dbReference type="Proteomes" id="UP000649179">
    <property type="component" value="Unassembled WGS sequence"/>
</dbReference>
<keyword evidence="7 12" id="KW-0560">Oxidoreductase</keyword>